<dbReference type="InterPro" id="IPR039793">
    <property type="entry name" value="UROS/Hem4"/>
</dbReference>
<dbReference type="SUPFAM" id="SSF69618">
    <property type="entry name" value="HemD-like"/>
    <property type="match status" value="1"/>
</dbReference>
<dbReference type="AlphaFoldDB" id="A0A381Q0C3"/>
<dbReference type="Pfam" id="PF02602">
    <property type="entry name" value="HEM4"/>
    <property type="match status" value="1"/>
</dbReference>
<dbReference type="GO" id="GO:0004852">
    <property type="term" value="F:uroporphyrinogen-III synthase activity"/>
    <property type="evidence" value="ECO:0007669"/>
    <property type="project" value="InterPro"/>
</dbReference>
<protein>
    <recommendedName>
        <fullName evidence="1">Tetrapyrrole biosynthesis uroporphyrinogen III synthase domain-containing protein</fullName>
    </recommendedName>
</protein>
<reference evidence="2" key="1">
    <citation type="submission" date="2018-05" db="EMBL/GenBank/DDBJ databases">
        <authorList>
            <person name="Lanie J.A."/>
            <person name="Ng W.-L."/>
            <person name="Kazmierczak K.M."/>
            <person name="Andrzejewski T.M."/>
            <person name="Davidsen T.M."/>
            <person name="Wayne K.J."/>
            <person name="Tettelin H."/>
            <person name="Glass J.I."/>
            <person name="Rusch D."/>
            <person name="Podicherti R."/>
            <person name="Tsui H.-C.T."/>
            <person name="Winkler M.E."/>
        </authorList>
    </citation>
    <scope>NUCLEOTIDE SEQUENCE</scope>
</reference>
<gene>
    <name evidence="2" type="ORF">METZ01_LOCUS25605</name>
</gene>
<sequence length="283" mass="30343">MLGGMNTQSTDRPLEGWRVGVTADRRVDQQVEALWRRGADVVRGCTMRTVDLSDDPRLREVSRSLVNEPPDAVVLQTGMGLNMWLEAMDGTDVGADLRSTLQTTEVLARGPKAVSAARRADLEVAWSAPDELFSQIVDHVATTGGRRRIALQVDGTDEESLAAPLAASCGEVVVVPVYRWALPHDTRPAEALVGLVCDGEVDAVTFTTRQAAVHLVDVAEAQGRRRDLVDALDGTRVVPVSVGPVCSEAMRALGMTGVVEPDRARLVAMLDALAEVARTRSGS</sequence>
<dbReference type="EMBL" id="UINC01001157">
    <property type="protein sequence ID" value="SUZ72751.1"/>
    <property type="molecule type" value="Genomic_DNA"/>
</dbReference>
<dbReference type="PANTHER" id="PTHR40082:SF1">
    <property type="entry name" value="BLR5956 PROTEIN"/>
    <property type="match status" value="1"/>
</dbReference>
<dbReference type="InterPro" id="IPR003754">
    <property type="entry name" value="4pyrrol_synth_uPrphyn_synth"/>
</dbReference>
<proteinExistence type="predicted"/>
<name>A0A381Q0C3_9ZZZZ</name>
<feature type="domain" description="Tetrapyrrole biosynthesis uroporphyrinogen III synthase" evidence="1">
    <location>
        <begin position="31"/>
        <end position="270"/>
    </location>
</feature>
<dbReference type="InterPro" id="IPR036108">
    <property type="entry name" value="4pyrrol_syn_uPrphyn_synt_sf"/>
</dbReference>
<evidence type="ECO:0000313" key="2">
    <source>
        <dbReference type="EMBL" id="SUZ72751.1"/>
    </source>
</evidence>
<dbReference type="GO" id="GO:0006780">
    <property type="term" value="P:uroporphyrinogen III biosynthetic process"/>
    <property type="evidence" value="ECO:0007669"/>
    <property type="project" value="InterPro"/>
</dbReference>
<evidence type="ECO:0000259" key="1">
    <source>
        <dbReference type="Pfam" id="PF02602"/>
    </source>
</evidence>
<dbReference type="Gene3D" id="3.40.50.10090">
    <property type="match status" value="2"/>
</dbReference>
<accession>A0A381Q0C3</accession>
<dbReference type="PANTHER" id="PTHR40082">
    <property type="entry name" value="BLR5956 PROTEIN"/>
    <property type="match status" value="1"/>
</dbReference>
<organism evidence="2">
    <name type="scientific">marine metagenome</name>
    <dbReference type="NCBI Taxonomy" id="408172"/>
    <lineage>
        <taxon>unclassified sequences</taxon>
        <taxon>metagenomes</taxon>
        <taxon>ecological metagenomes</taxon>
    </lineage>
</organism>
<dbReference type="CDD" id="cd06578">
    <property type="entry name" value="HemD"/>
    <property type="match status" value="1"/>
</dbReference>